<feature type="domain" description="ABC transporter" evidence="10">
    <location>
        <begin position="252"/>
        <end position="500"/>
    </location>
</feature>
<dbReference type="PROSITE" id="PS50893">
    <property type="entry name" value="ABC_TRANSPORTER_2"/>
    <property type="match status" value="2"/>
</dbReference>
<dbReference type="PANTHER" id="PTHR43790">
    <property type="entry name" value="CARBOHYDRATE TRANSPORT ATP-BINDING PROTEIN MG119-RELATED"/>
    <property type="match status" value="1"/>
</dbReference>
<keyword evidence="4" id="KW-0762">Sugar transport</keyword>
<dbReference type="STRING" id="626937.HMPREF3293_01007"/>
<accession>A0A136Q6J1</accession>
<organism evidence="11 12">
    <name type="scientific">Christensenella minuta</name>
    <dbReference type="NCBI Taxonomy" id="626937"/>
    <lineage>
        <taxon>Bacteria</taxon>
        <taxon>Bacillati</taxon>
        <taxon>Bacillota</taxon>
        <taxon>Clostridia</taxon>
        <taxon>Christensenellales</taxon>
        <taxon>Christensenellaceae</taxon>
        <taxon>Christensenella</taxon>
    </lineage>
</organism>
<evidence type="ECO:0000313" key="12">
    <source>
        <dbReference type="Proteomes" id="UP000070366"/>
    </source>
</evidence>
<dbReference type="GO" id="GO:0005886">
    <property type="term" value="C:plasma membrane"/>
    <property type="evidence" value="ECO:0007669"/>
    <property type="project" value="UniProtKB-SubCell"/>
</dbReference>
<dbReference type="AlphaFoldDB" id="A0A136Q6J1"/>
<dbReference type="InterPro" id="IPR017871">
    <property type="entry name" value="ABC_transporter-like_CS"/>
</dbReference>
<keyword evidence="5" id="KW-0677">Repeat</keyword>
<dbReference type="PATRIC" id="fig|626937.4.peg.995"/>
<dbReference type="InterPro" id="IPR003593">
    <property type="entry name" value="AAA+_ATPase"/>
</dbReference>
<dbReference type="InterPro" id="IPR027417">
    <property type="entry name" value="P-loop_NTPase"/>
</dbReference>
<dbReference type="CDD" id="cd03215">
    <property type="entry name" value="ABC_Carb_Monos_II"/>
    <property type="match status" value="1"/>
</dbReference>
<keyword evidence="3" id="KW-1003">Cell membrane</keyword>
<comment type="subcellular location">
    <subcellularLocation>
        <location evidence="1">Cell membrane</location>
        <topology evidence="1">Peripheral membrane protein</topology>
    </subcellularLocation>
</comment>
<dbReference type="SUPFAM" id="SSF52540">
    <property type="entry name" value="P-loop containing nucleoside triphosphate hydrolases"/>
    <property type="match status" value="2"/>
</dbReference>
<evidence type="ECO:0000256" key="4">
    <source>
        <dbReference type="ARBA" id="ARBA00022597"/>
    </source>
</evidence>
<name>A0A136Q6J1_9FIRM</name>
<dbReference type="GO" id="GO:0016887">
    <property type="term" value="F:ATP hydrolysis activity"/>
    <property type="evidence" value="ECO:0007669"/>
    <property type="project" value="InterPro"/>
</dbReference>
<gene>
    <name evidence="11" type="ORF">HMPREF3293_01007</name>
</gene>
<evidence type="ECO:0000259" key="10">
    <source>
        <dbReference type="PROSITE" id="PS50893"/>
    </source>
</evidence>
<dbReference type="CDD" id="cd03216">
    <property type="entry name" value="ABC_Carb_Monos_I"/>
    <property type="match status" value="1"/>
</dbReference>
<evidence type="ECO:0000256" key="7">
    <source>
        <dbReference type="ARBA" id="ARBA00022840"/>
    </source>
</evidence>
<keyword evidence="2" id="KW-0813">Transport</keyword>
<dbReference type="SMART" id="SM00382">
    <property type="entry name" value="AAA"/>
    <property type="match status" value="2"/>
</dbReference>
<keyword evidence="7" id="KW-0067">ATP-binding</keyword>
<dbReference type="EMBL" id="LSZW01000047">
    <property type="protein sequence ID" value="KXK66270.1"/>
    <property type="molecule type" value="Genomic_DNA"/>
</dbReference>
<evidence type="ECO:0000256" key="9">
    <source>
        <dbReference type="ARBA" id="ARBA00023136"/>
    </source>
</evidence>
<evidence type="ECO:0000313" key="11">
    <source>
        <dbReference type="EMBL" id="KXK66270.1"/>
    </source>
</evidence>
<keyword evidence="9" id="KW-0472">Membrane</keyword>
<dbReference type="Proteomes" id="UP000070366">
    <property type="component" value="Unassembled WGS sequence"/>
</dbReference>
<evidence type="ECO:0000256" key="1">
    <source>
        <dbReference type="ARBA" id="ARBA00004202"/>
    </source>
</evidence>
<reference evidence="12" key="1">
    <citation type="submission" date="2016-02" db="EMBL/GenBank/DDBJ databases">
        <authorList>
            <person name="Mitreva M."/>
            <person name="Pepin K.H."/>
            <person name="Mihindukulasuriya K.A."/>
            <person name="Fulton R."/>
            <person name="Fronick C."/>
            <person name="O'Laughlin M."/>
            <person name="Miner T."/>
            <person name="Herter B."/>
            <person name="Rosa B.A."/>
            <person name="Cordes M."/>
            <person name="Tomlinson C."/>
            <person name="Wollam A."/>
            <person name="Palsikar V.B."/>
            <person name="Mardis E.R."/>
            <person name="Wilson R.K."/>
        </authorList>
    </citation>
    <scope>NUCLEOTIDE SEQUENCE [LARGE SCALE GENOMIC DNA]</scope>
    <source>
        <strain evidence="12">DSM 22607</strain>
    </source>
</reference>
<evidence type="ECO:0000256" key="3">
    <source>
        <dbReference type="ARBA" id="ARBA00022475"/>
    </source>
</evidence>
<keyword evidence="8" id="KW-1278">Translocase</keyword>
<dbReference type="GO" id="GO:0005524">
    <property type="term" value="F:ATP binding"/>
    <property type="evidence" value="ECO:0007669"/>
    <property type="project" value="UniProtKB-KW"/>
</dbReference>
<evidence type="ECO:0000256" key="2">
    <source>
        <dbReference type="ARBA" id="ARBA00022448"/>
    </source>
</evidence>
<keyword evidence="6" id="KW-0547">Nucleotide-binding</keyword>
<dbReference type="Pfam" id="PF00005">
    <property type="entry name" value="ABC_tran"/>
    <property type="match status" value="2"/>
</dbReference>
<dbReference type="PROSITE" id="PS00211">
    <property type="entry name" value="ABC_TRANSPORTER_1"/>
    <property type="match status" value="1"/>
</dbReference>
<dbReference type="InterPro" id="IPR003439">
    <property type="entry name" value="ABC_transporter-like_ATP-bd"/>
</dbReference>
<protein>
    <submittedName>
        <fullName evidence="11">Putative sugar ABC transporter, ATP binding protein</fullName>
    </submittedName>
</protein>
<dbReference type="FunFam" id="3.40.50.300:FF:000127">
    <property type="entry name" value="Ribose import ATP-binding protein RbsA"/>
    <property type="match status" value="1"/>
</dbReference>
<dbReference type="Gene3D" id="3.40.50.300">
    <property type="entry name" value="P-loop containing nucleotide triphosphate hydrolases"/>
    <property type="match status" value="2"/>
</dbReference>
<keyword evidence="12" id="KW-1185">Reference proteome</keyword>
<dbReference type="PANTHER" id="PTHR43790:SF3">
    <property type="entry name" value="D-ALLOSE IMPORT ATP-BINDING PROTEIN ALSA-RELATED"/>
    <property type="match status" value="1"/>
</dbReference>
<evidence type="ECO:0000256" key="5">
    <source>
        <dbReference type="ARBA" id="ARBA00022737"/>
    </source>
</evidence>
<sequence length="501" mass="55036">MKTVANTLLQLNDITKEFPGVLALSKVQLDIREGEVLALVGENGAGKSTLIKILTGALDGWSGEILWKGKPLDVHHPWEAQQAGISTIYQELTLCPALSVAENVFLGREPRRANGLIDWAKMNRMTRETLARLKVDVPPTAQVASLTVANQQLIEIARALTMNAQLIIMDEPTSSLSEHEVATLMGIIKDLRAEGVSILYISHKFEEIFEVSDRISVLRDGEYIGTMDTKDAELDEVLSMMVGRTVNIRFQKRTNEIGEVVFSVNNLTAAGVFENISFDLRQGEILGISGLVGAGRTEMARAIFGIDRVDSGEMTVYGSPCRIPRSPKEALKLGIGFLPEDRKDQGLVLMMSIQSNVTMPSLAKNKQNFTIKFKQEEKLVDGYVEKLSIKTPSIEQLAQNLSGGNQQKVVIAKWLASQSKILIFDEPTRGIDVGAKAEIYELMNELVAQGYSIIMISSELPEVMGMSDRVMIMHEGKVAGIFSKDEITPESVMGYATGMSS</sequence>
<comment type="caution">
    <text evidence="11">The sequence shown here is derived from an EMBL/GenBank/DDBJ whole genome shotgun (WGS) entry which is preliminary data.</text>
</comment>
<evidence type="ECO:0000256" key="6">
    <source>
        <dbReference type="ARBA" id="ARBA00022741"/>
    </source>
</evidence>
<feature type="domain" description="ABC transporter" evidence="10">
    <location>
        <begin position="9"/>
        <end position="245"/>
    </location>
</feature>
<evidence type="ECO:0000256" key="8">
    <source>
        <dbReference type="ARBA" id="ARBA00022967"/>
    </source>
</evidence>
<dbReference type="InterPro" id="IPR050107">
    <property type="entry name" value="ABC_carbohydrate_import_ATPase"/>
</dbReference>
<proteinExistence type="predicted"/>